<feature type="compositionally biased region" description="Basic and acidic residues" evidence="1">
    <location>
        <begin position="128"/>
        <end position="144"/>
    </location>
</feature>
<dbReference type="CDD" id="cd00009">
    <property type="entry name" value="AAA"/>
    <property type="match status" value="1"/>
</dbReference>
<dbReference type="GO" id="GO:0016887">
    <property type="term" value="F:ATP hydrolysis activity"/>
    <property type="evidence" value="ECO:0007669"/>
    <property type="project" value="InterPro"/>
</dbReference>
<protein>
    <submittedName>
        <fullName evidence="3">AAA family ATPase</fullName>
    </submittedName>
</protein>
<feature type="compositionally biased region" description="Low complexity" evidence="1">
    <location>
        <begin position="216"/>
        <end position="232"/>
    </location>
</feature>
<feature type="region of interest" description="Disordered" evidence="1">
    <location>
        <begin position="128"/>
        <end position="186"/>
    </location>
</feature>
<feature type="compositionally biased region" description="Pro residues" evidence="1">
    <location>
        <begin position="152"/>
        <end position="186"/>
    </location>
</feature>
<feature type="region of interest" description="Disordered" evidence="1">
    <location>
        <begin position="208"/>
        <end position="232"/>
    </location>
</feature>
<dbReference type="PANTHER" id="PTHR43392:SF2">
    <property type="entry name" value="AAA-TYPE ATPASE FAMILY PROTEIN _ ANKYRIN REPEAT FAMILY PROTEIN"/>
    <property type="match status" value="1"/>
</dbReference>
<feature type="domain" description="ATPase AAA-type core" evidence="2">
    <location>
        <begin position="360"/>
        <end position="465"/>
    </location>
</feature>
<reference evidence="3 4" key="1">
    <citation type="submission" date="2018-10" db="EMBL/GenBank/DDBJ databases">
        <authorList>
            <consortium name="IHU Genomes"/>
        </authorList>
    </citation>
    <scope>NUCLEOTIDE SEQUENCE [LARGE SCALE GENOMIC DNA]</scope>
    <source>
        <strain evidence="3 4">A1</strain>
    </source>
</reference>
<evidence type="ECO:0000259" key="2">
    <source>
        <dbReference type="Pfam" id="PF00004"/>
    </source>
</evidence>
<dbReference type="InterPro" id="IPR003959">
    <property type="entry name" value="ATPase_AAA_core"/>
</dbReference>
<gene>
    <name evidence="3" type="ORF">YASMINEVIRUS_893</name>
</gene>
<dbReference type="InterPro" id="IPR027417">
    <property type="entry name" value="P-loop_NTPase"/>
</dbReference>
<keyword evidence="4" id="KW-1185">Reference proteome</keyword>
<dbReference type="SUPFAM" id="SSF52540">
    <property type="entry name" value="P-loop containing nucleoside triphosphate hydrolases"/>
    <property type="match status" value="1"/>
</dbReference>
<dbReference type="EMBL" id="UPSH01000001">
    <property type="protein sequence ID" value="VBB18430.1"/>
    <property type="molecule type" value="Genomic_DNA"/>
</dbReference>
<feature type="region of interest" description="Disordered" evidence="1">
    <location>
        <begin position="34"/>
        <end position="83"/>
    </location>
</feature>
<evidence type="ECO:0000313" key="4">
    <source>
        <dbReference type="Proteomes" id="UP000594342"/>
    </source>
</evidence>
<dbReference type="GO" id="GO:0005524">
    <property type="term" value="F:ATP binding"/>
    <property type="evidence" value="ECO:0007669"/>
    <property type="project" value="InterPro"/>
</dbReference>
<sequence length="607" mass="68866">MFFDDQSNNNENMCIDAHNGETLHDTGINPMETQPTSTLHMKRSRWDEPPQTHRNKRFKSSYFGEPGSVVTDPTSGRVHKRFDPPSEENKIIFLVSDKSSYDVTDESFDDLIFNDDEIDDLLNFLNEVNKKPSNDEPKSITTKDPKKRPYTPSQPPNRTPTNPPNKTPTNPPTVLPNKPPLVLPPPTNPGPLVFPIIFPTFPRITLSSDDEDSDDVLQPPTKKPKTTLPTLPAPKPVVVLECKNPLCNHKTEEEDPTPLPDLNVQSINNIDDLITLGKAFHCKRRPVYNNLNLRLMNNLVVPLVELKDMIGMTDVKTHIVSQILFFLQGFNSVEKCNKCQDCVHGLPCIQKSSEMMHTVITGPPGVGKTCLGRIMGKVYKAMGILSNGDFHEVTRTDFLAGYLGQTAAKTQKLIDKCKGGVMFIDEAYSLGSKENRDSFSKEALDTLNKNLSDNRDMLCIIAGYEKDLDKCFFAVNDGLKRRFTFRYNVSEYDYKELLDIFKLKVKNENWTIDFNSEEAEGVVKYTDSDLLGLFRANKDCFPYSGGDIETYFLQCKIAHGRRLPQKRKCLSFNDLKSGLAEFVKNRKTKKVKKDDDEEDRPNMYVFK</sequence>
<organism evidence="3 4">
    <name type="scientific">Yasminevirus sp. GU-2018</name>
    <dbReference type="NCBI Taxonomy" id="2420051"/>
    <lineage>
        <taxon>Viruses</taxon>
        <taxon>Varidnaviria</taxon>
        <taxon>Bamfordvirae</taxon>
        <taxon>Nucleocytoviricota</taxon>
        <taxon>Megaviricetes</taxon>
        <taxon>Imitervirales</taxon>
        <taxon>Mimiviridae</taxon>
        <taxon>Klosneuvirinae</taxon>
        <taxon>Yasminevirus</taxon>
        <taxon>Yasminevirus saudimassiliense</taxon>
    </lineage>
</organism>
<dbReference type="PANTHER" id="PTHR43392">
    <property type="entry name" value="AAA-TYPE ATPASE FAMILY PROTEIN / ANKYRIN REPEAT FAMILY PROTEIN"/>
    <property type="match status" value="1"/>
</dbReference>
<dbReference type="Gene3D" id="3.40.50.300">
    <property type="entry name" value="P-loop containing nucleotide triphosphate hydrolases"/>
    <property type="match status" value="1"/>
</dbReference>
<evidence type="ECO:0000313" key="3">
    <source>
        <dbReference type="EMBL" id="VBB18430.1"/>
    </source>
</evidence>
<comment type="caution">
    <text evidence="3">The sequence shown here is derived from an EMBL/GenBank/DDBJ whole genome shotgun (WGS) entry which is preliminary data.</text>
</comment>
<dbReference type="Pfam" id="PF00004">
    <property type="entry name" value="AAA"/>
    <property type="match status" value="1"/>
</dbReference>
<evidence type="ECO:0000256" key="1">
    <source>
        <dbReference type="SAM" id="MobiDB-lite"/>
    </source>
</evidence>
<proteinExistence type="predicted"/>
<dbReference type="InterPro" id="IPR050773">
    <property type="entry name" value="CbxX/CfxQ_RuBisCO_ESX"/>
</dbReference>
<accession>A0A5K0U9M5</accession>
<dbReference type="Proteomes" id="UP000594342">
    <property type="component" value="Unassembled WGS sequence"/>
</dbReference>
<name>A0A5K0U9M5_9VIRU</name>